<evidence type="ECO:0000256" key="4">
    <source>
        <dbReference type="SAM" id="SignalP"/>
    </source>
</evidence>
<organism evidence="6 7">
    <name type="scientific">Paroceanicella profunda</name>
    <dbReference type="NCBI Taxonomy" id="2579971"/>
    <lineage>
        <taxon>Bacteria</taxon>
        <taxon>Pseudomonadati</taxon>
        <taxon>Pseudomonadota</taxon>
        <taxon>Alphaproteobacteria</taxon>
        <taxon>Rhodobacterales</taxon>
        <taxon>Paracoccaceae</taxon>
        <taxon>Paroceanicella</taxon>
    </lineage>
</organism>
<evidence type="ECO:0000313" key="6">
    <source>
        <dbReference type="EMBL" id="QDL91783.1"/>
    </source>
</evidence>
<dbReference type="KEGG" id="ppru:FDP22_08330"/>
<dbReference type="InterPro" id="IPR029058">
    <property type="entry name" value="AB_hydrolase_fold"/>
</dbReference>
<dbReference type="PROSITE" id="PS51257">
    <property type="entry name" value="PROKAR_LIPOPROTEIN"/>
    <property type="match status" value="1"/>
</dbReference>
<dbReference type="SUPFAM" id="SSF53474">
    <property type="entry name" value="alpha/beta-Hydrolases"/>
    <property type="match status" value="1"/>
</dbReference>
<dbReference type="RefSeq" id="WP_138572165.1">
    <property type="nucleotide sequence ID" value="NZ_CP040818.1"/>
</dbReference>
<gene>
    <name evidence="6" type="ORF">FDP22_08330</name>
</gene>
<comment type="similarity">
    <text evidence="1">Belongs to the peptidase S33 family.</text>
</comment>
<feature type="domain" description="Peptidase S33 tripeptidyl aminopeptidase-like C-terminal" evidence="5">
    <location>
        <begin position="414"/>
        <end position="492"/>
    </location>
</feature>
<sequence length="527" mass="56397">MPPFRLLGALLALLLGCGAAAAGEWHETDCPYGTVRGPNDRVLQCGIFTPGGARAQAGQVPVRLLVNIFRAQAHPAARLAPVVYLSGGPGQDVDLGTPAGVARWQAYLRSTLSWTEGRDVIVVGQRGLTRGLSPFDPPWAPDMECRRLSDPRIWLGARERPETVADPVETSRIGLAACHSELMAIGFDLAAYDTRQSAADLAELRAALGIRSWVVFGVSYGTRLGLELIRQDGAGVQAAVLDSVFPPQVTDHWTDAAPFDRALERMLAACLADAPCAAAYPNLGARLDALLARLAAAPMPLRLDPVGDIPELWIRLDDAALLDMIFTQLYWVWGLESLPRAIDALDRGDLDTFRRLLVAPYVDAGAAEGWSYGLQIAVSCNDDGAWFAPEEIAAQQAAHPRLAGWIGQAGDAHLCEGWPMRPRSDGFPEPVVSDVPVLLMAGDLDPVTPPDYAQRAAEGLSRSEVYVAPGSGHSVLDQSDCARDVVEDFLARVAQDTLAGARSELRPGEGAEGPACEDAPQPMFDLP</sequence>
<dbReference type="Gene3D" id="3.40.50.1820">
    <property type="entry name" value="alpha/beta hydrolase"/>
    <property type="match status" value="1"/>
</dbReference>
<feature type="chain" id="PRO_5022954612" evidence="4">
    <location>
        <begin position="22"/>
        <end position="527"/>
    </location>
</feature>
<evidence type="ECO:0000259" key="5">
    <source>
        <dbReference type="Pfam" id="PF08386"/>
    </source>
</evidence>
<name>A0A5B8FZZ4_9RHOB</name>
<dbReference type="PANTHER" id="PTHR43248">
    <property type="entry name" value="2-SUCCINYL-6-HYDROXY-2,4-CYCLOHEXADIENE-1-CARBOXYLATE SYNTHASE"/>
    <property type="match status" value="1"/>
</dbReference>
<dbReference type="GO" id="GO:0016787">
    <property type="term" value="F:hydrolase activity"/>
    <property type="evidence" value="ECO:0007669"/>
    <property type="project" value="UniProtKB-KW"/>
</dbReference>
<dbReference type="AlphaFoldDB" id="A0A5B8FZZ4"/>
<dbReference type="InterPro" id="IPR051601">
    <property type="entry name" value="Serine_prot/Carboxylest_S33"/>
</dbReference>
<evidence type="ECO:0000256" key="3">
    <source>
        <dbReference type="SAM" id="MobiDB-lite"/>
    </source>
</evidence>
<evidence type="ECO:0000313" key="7">
    <source>
        <dbReference type="Proteomes" id="UP000305888"/>
    </source>
</evidence>
<proteinExistence type="inferred from homology"/>
<keyword evidence="4" id="KW-0732">Signal</keyword>
<keyword evidence="7" id="KW-1185">Reference proteome</keyword>
<accession>A0A5B8FZZ4</accession>
<dbReference type="InterPro" id="IPR013595">
    <property type="entry name" value="Pept_S33_TAP-like_C"/>
</dbReference>
<dbReference type="OrthoDB" id="613638at2"/>
<feature type="signal peptide" evidence="4">
    <location>
        <begin position="1"/>
        <end position="21"/>
    </location>
</feature>
<dbReference type="EMBL" id="CP040818">
    <property type="protein sequence ID" value="QDL91783.1"/>
    <property type="molecule type" value="Genomic_DNA"/>
</dbReference>
<dbReference type="Proteomes" id="UP000305888">
    <property type="component" value="Chromosome"/>
</dbReference>
<keyword evidence="2 6" id="KW-0378">Hydrolase</keyword>
<dbReference type="Pfam" id="PF08386">
    <property type="entry name" value="Abhydrolase_4"/>
    <property type="match status" value="1"/>
</dbReference>
<feature type="region of interest" description="Disordered" evidence="3">
    <location>
        <begin position="502"/>
        <end position="527"/>
    </location>
</feature>
<dbReference type="PANTHER" id="PTHR43248:SF25">
    <property type="entry name" value="AB HYDROLASE-1 DOMAIN-CONTAINING PROTEIN-RELATED"/>
    <property type="match status" value="1"/>
</dbReference>
<protein>
    <submittedName>
        <fullName evidence="6">Alpha/beta hydrolase</fullName>
    </submittedName>
</protein>
<evidence type="ECO:0000256" key="1">
    <source>
        <dbReference type="ARBA" id="ARBA00010088"/>
    </source>
</evidence>
<evidence type="ECO:0000256" key="2">
    <source>
        <dbReference type="ARBA" id="ARBA00022801"/>
    </source>
</evidence>
<reference evidence="6 7" key="1">
    <citation type="submission" date="2019-06" db="EMBL/GenBank/DDBJ databases">
        <title>Genome sequence of Rhodobacteraceae bacterium D4M1.</title>
        <authorList>
            <person name="Cao J."/>
        </authorList>
    </citation>
    <scope>NUCLEOTIDE SEQUENCE [LARGE SCALE GENOMIC DNA]</scope>
    <source>
        <strain evidence="6 7">D4M1</strain>
    </source>
</reference>